<dbReference type="InterPro" id="IPR057199">
    <property type="entry name" value="DUF7877"/>
</dbReference>
<feature type="compositionally biased region" description="Polar residues" evidence="1">
    <location>
        <begin position="727"/>
        <end position="737"/>
    </location>
</feature>
<dbReference type="Pfam" id="PF25009">
    <property type="entry name" value="DUF7785"/>
    <property type="match status" value="1"/>
</dbReference>
<evidence type="ECO:0000259" key="3">
    <source>
        <dbReference type="Pfam" id="PF25289"/>
    </source>
</evidence>
<organism evidence="4 5">
    <name type="scientific">Penicillium olsonii</name>
    <dbReference type="NCBI Taxonomy" id="99116"/>
    <lineage>
        <taxon>Eukaryota</taxon>
        <taxon>Fungi</taxon>
        <taxon>Dikarya</taxon>
        <taxon>Ascomycota</taxon>
        <taxon>Pezizomycotina</taxon>
        <taxon>Eurotiomycetes</taxon>
        <taxon>Eurotiomycetidae</taxon>
        <taxon>Eurotiales</taxon>
        <taxon>Aspergillaceae</taxon>
        <taxon>Penicillium</taxon>
    </lineage>
</organism>
<accession>A0A9W4IH64</accession>
<evidence type="ECO:0000313" key="5">
    <source>
        <dbReference type="Proteomes" id="UP001153618"/>
    </source>
</evidence>
<dbReference type="EMBL" id="CAJVOS010000093">
    <property type="protein sequence ID" value="CAG8281635.1"/>
    <property type="molecule type" value="Genomic_DNA"/>
</dbReference>
<feature type="compositionally biased region" description="Low complexity" evidence="1">
    <location>
        <begin position="689"/>
        <end position="698"/>
    </location>
</feature>
<gene>
    <name evidence="4" type="ORF">POLS_LOCUS9484</name>
</gene>
<feature type="region of interest" description="Disordered" evidence="1">
    <location>
        <begin position="601"/>
        <end position="764"/>
    </location>
</feature>
<feature type="compositionally biased region" description="Low complexity" evidence="1">
    <location>
        <begin position="707"/>
        <end position="721"/>
    </location>
</feature>
<feature type="region of interest" description="Disordered" evidence="1">
    <location>
        <begin position="494"/>
        <end position="526"/>
    </location>
</feature>
<feature type="compositionally biased region" description="Polar residues" evidence="1">
    <location>
        <begin position="679"/>
        <end position="688"/>
    </location>
</feature>
<feature type="region of interest" description="Disordered" evidence="1">
    <location>
        <begin position="1"/>
        <end position="48"/>
    </location>
</feature>
<dbReference type="OrthoDB" id="5354458at2759"/>
<evidence type="ECO:0000313" key="4">
    <source>
        <dbReference type="EMBL" id="CAG8281635.1"/>
    </source>
</evidence>
<dbReference type="Proteomes" id="UP001153618">
    <property type="component" value="Unassembled WGS sequence"/>
</dbReference>
<dbReference type="Pfam" id="PF25289">
    <property type="entry name" value="DUF7877"/>
    <property type="match status" value="1"/>
</dbReference>
<sequence length="833" mass="89599">MSADEGGDATPMSTHDDSHQDSTTAAGSGKRKRSTQDDKSSDAASRDRVKLHETLRNLVELLLKHDSELQLLSCPFPNTTSKPRAKRAKVSGDQDSSTIQTCVAADKYNTLQEFLSDIERASAAVIERNQAQANGTKADGTPLTEVVNLIAAFKKHMNSLIVQSFVDSSEVKTEVSEDDTDSSSELHAINPCAREDNCALTLYGNSANPKHLFSSLQKSVKIPLQSDSGPEKFVEVQAELPEGGLPNGITTTKIVPFNLNAAPKLPKRTFGEVFAPRETLPKLEPPRKRSHRGNASTWVDRFDATFDTRNFLGERSNYCLAPLPATQWLQYGGVTSSPSYWDRVEKQHEDPEITHRHGDPALWNGPDLSAFLGVFSSFAPSHDSSGAIVQVASKNSVWWGQRGAHRVNTLLSIPFEGEGEKETEQTARPGNIGELDESTLDEMVEQFNADDFAMSAAETETKTNGDIDIESKDAKEMLGEISDLLNTLSSYQRLRNLNPPSNPPPAVQQASESNEAPATDVEDPNVPSEAEFSVYETLKSSLIAIIGNLPPYAVAKLDGHQLAELNISQKIVIDTPDYNGTMEKDDFTLSQERAAALIAASNAAGRTATPSSSRPSYPGTHAGYNQRAFASNSRVQQAQPGFQATPQHPRQPSAPTTYAHAYSAGRPPSTPGQLPANAPQYSQSNPQFSQGGQSYQYQRPSSNGYVPGAQQGQAPAQGTPQPYTPRPGQSGTFNATPQGRIPYATATANSAQRAPNSMQTPAQGGYVNSAAAATYSRSAAEQAALMDRNKAQLAARQARHSPSTPQPQALDARASQEGSATPGSKQNGTPLST</sequence>
<comment type="caution">
    <text evidence="4">The sequence shown here is derived from an EMBL/GenBank/DDBJ whole genome shotgun (WGS) entry which is preliminary data.</text>
</comment>
<feature type="compositionally biased region" description="Polar residues" evidence="1">
    <location>
        <begin position="816"/>
        <end position="833"/>
    </location>
</feature>
<feature type="domain" description="DUF7877" evidence="3">
    <location>
        <begin position="51"/>
        <end position="160"/>
    </location>
</feature>
<feature type="domain" description="DUF7785" evidence="2">
    <location>
        <begin position="472"/>
        <end position="573"/>
    </location>
</feature>
<name>A0A9W4IH64_PENOL</name>
<protein>
    <submittedName>
        <fullName evidence="4">Uncharacterized protein</fullName>
    </submittedName>
</protein>
<feature type="compositionally biased region" description="Polar residues" evidence="1">
    <location>
        <begin position="628"/>
        <end position="656"/>
    </location>
</feature>
<evidence type="ECO:0000256" key="1">
    <source>
        <dbReference type="SAM" id="MobiDB-lite"/>
    </source>
</evidence>
<proteinExistence type="predicted"/>
<feature type="compositionally biased region" description="Basic and acidic residues" evidence="1">
    <location>
        <begin position="34"/>
        <end position="48"/>
    </location>
</feature>
<dbReference type="AlphaFoldDB" id="A0A9W4IH64"/>
<reference evidence="4" key="1">
    <citation type="submission" date="2021-07" db="EMBL/GenBank/DDBJ databases">
        <authorList>
            <person name="Branca A.L. A."/>
        </authorList>
    </citation>
    <scope>NUCLEOTIDE SEQUENCE</scope>
</reference>
<keyword evidence="5" id="KW-1185">Reference proteome</keyword>
<feature type="region of interest" description="Disordered" evidence="1">
    <location>
        <begin position="74"/>
        <end position="93"/>
    </location>
</feature>
<feature type="region of interest" description="Disordered" evidence="1">
    <location>
        <begin position="787"/>
        <end position="833"/>
    </location>
</feature>
<feature type="compositionally biased region" description="Polar residues" evidence="1">
    <location>
        <begin position="746"/>
        <end position="762"/>
    </location>
</feature>
<dbReference type="InterPro" id="IPR056687">
    <property type="entry name" value="DUF7785"/>
</dbReference>
<evidence type="ECO:0000259" key="2">
    <source>
        <dbReference type="Pfam" id="PF25009"/>
    </source>
</evidence>